<organism evidence="2 3">
    <name type="scientific">Sinorhizobium alkalisoli</name>
    <dbReference type="NCBI Taxonomy" id="1752398"/>
    <lineage>
        <taxon>Bacteria</taxon>
        <taxon>Pseudomonadati</taxon>
        <taxon>Pseudomonadota</taxon>
        <taxon>Alphaproteobacteria</taxon>
        <taxon>Hyphomicrobiales</taxon>
        <taxon>Rhizobiaceae</taxon>
        <taxon>Sinorhizobium/Ensifer group</taxon>
        <taxon>Sinorhizobium</taxon>
    </lineage>
</organism>
<name>A0A1E3V754_9HYPH</name>
<feature type="chain" id="PRO_5009138099" evidence="1">
    <location>
        <begin position="21"/>
        <end position="163"/>
    </location>
</feature>
<protein>
    <submittedName>
        <fullName evidence="2">Uncharacterized protein</fullName>
    </submittedName>
</protein>
<dbReference type="OrthoDB" id="8115116at2"/>
<dbReference type="AlphaFoldDB" id="A0A1E3V754"/>
<evidence type="ECO:0000313" key="2">
    <source>
        <dbReference type="EMBL" id="ODR89474.1"/>
    </source>
</evidence>
<evidence type="ECO:0000313" key="3">
    <source>
        <dbReference type="Proteomes" id="UP000094342"/>
    </source>
</evidence>
<evidence type="ECO:0000256" key="1">
    <source>
        <dbReference type="SAM" id="SignalP"/>
    </source>
</evidence>
<dbReference type="Proteomes" id="UP000094342">
    <property type="component" value="Unassembled WGS sequence"/>
</dbReference>
<proteinExistence type="predicted"/>
<keyword evidence="3" id="KW-1185">Reference proteome</keyword>
<accession>A0A1E3V754</accession>
<keyword evidence="1" id="KW-0732">Signal</keyword>
<comment type="caution">
    <text evidence="2">The sequence shown here is derived from an EMBL/GenBank/DDBJ whole genome shotgun (WGS) entry which is preliminary data.</text>
</comment>
<gene>
    <name evidence="2" type="ORF">A8M32_23560</name>
</gene>
<reference evidence="3" key="1">
    <citation type="submission" date="2016-05" db="EMBL/GenBank/DDBJ databases">
        <authorList>
            <person name="Li Y."/>
        </authorList>
    </citation>
    <scope>NUCLEOTIDE SEQUENCE [LARGE SCALE GENOMIC DNA]</scope>
    <source>
        <strain evidence="3">YIC4027</strain>
    </source>
</reference>
<feature type="signal peptide" evidence="1">
    <location>
        <begin position="1"/>
        <end position="20"/>
    </location>
</feature>
<sequence length="163" mass="17398">MKKALVLAFCINLAAGAVLAQQEAILPPNVIFVTSTGFWQESASDAEAAEDGEAAEPGAATGRRGYYKLIALRRTDGTAEIHLQQIASTPAGPEIVSSAELEEFTALRPYVTDIRPETSTGITSQPGMFATVFLKTDPSATEPETWTVLIDDLGDIKIERATN</sequence>
<dbReference type="RefSeq" id="WP_069460862.1">
    <property type="nucleotide sequence ID" value="NZ_LYBW01000062.1"/>
</dbReference>
<dbReference type="EMBL" id="LYBW01000062">
    <property type="protein sequence ID" value="ODR89474.1"/>
    <property type="molecule type" value="Genomic_DNA"/>
</dbReference>